<name>A0A7X6LXA9_9NOCA</name>
<evidence type="ECO:0000259" key="5">
    <source>
        <dbReference type="Pfam" id="PF01494"/>
    </source>
</evidence>
<dbReference type="PANTHER" id="PTHR47178">
    <property type="entry name" value="MONOOXYGENASE, FAD-BINDING"/>
    <property type="match status" value="1"/>
</dbReference>
<organism evidence="6 7">
    <name type="scientific">Nocardia veterana</name>
    <dbReference type="NCBI Taxonomy" id="132249"/>
    <lineage>
        <taxon>Bacteria</taxon>
        <taxon>Bacillati</taxon>
        <taxon>Actinomycetota</taxon>
        <taxon>Actinomycetes</taxon>
        <taxon>Mycobacteriales</taxon>
        <taxon>Nocardiaceae</taxon>
        <taxon>Nocardia</taxon>
    </lineage>
</organism>
<dbReference type="Proteomes" id="UP000523447">
    <property type="component" value="Unassembled WGS sequence"/>
</dbReference>
<accession>A0A7X6LXA9</accession>
<feature type="domain" description="FAD-binding" evidence="5">
    <location>
        <begin position="148"/>
        <end position="332"/>
    </location>
</feature>
<evidence type="ECO:0000256" key="2">
    <source>
        <dbReference type="ARBA" id="ARBA00022827"/>
    </source>
</evidence>
<evidence type="ECO:0000313" key="6">
    <source>
        <dbReference type="EMBL" id="NKY85645.1"/>
    </source>
</evidence>
<dbReference type="SUPFAM" id="SSF51905">
    <property type="entry name" value="FAD/NAD(P)-binding domain"/>
    <property type="match status" value="1"/>
</dbReference>
<dbReference type="Pfam" id="PF01494">
    <property type="entry name" value="FAD_binding_3"/>
    <property type="match status" value="1"/>
</dbReference>
<dbReference type="InterPro" id="IPR002938">
    <property type="entry name" value="FAD-bd"/>
</dbReference>
<reference evidence="6 7" key="1">
    <citation type="submission" date="2020-04" db="EMBL/GenBank/DDBJ databases">
        <title>MicrobeNet Type strains.</title>
        <authorList>
            <person name="Nicholson A.C."/>
        </authorList>
    </citation>
    <scope>NUCLEOTIDE SEQUENCE [LARGE SCALE GENOMIC DNA]</scope>
    <source>
        <strain evidence="6 7">DSM 44445</strain>
    </source>
</reference>
<dbReference type="GO" id="GO:0004497">
    <property type="term" value="F:monooxygenase activity"/>
    <property type="evidence" value="ECO:0007669"/>
    <property type="project" value="UniProtKB-KW"/>
</dbReference>
<dbReference type="RefSeq" id="WP_040722761.1">
    <property type="nucleotide sequence ID" value="NZ_CAWPHS010000056.1"/>
</dbReference>
<dbReference type="InterPro" id="IPR036188">
    <property type="entry name" value="FAD/NAD-bd_sf"/>
</dbReference>
<keyword evidence="1" id="KW-0285">Flavoprotein</keyword>
<protein>
    <submittedName>
        <fullName evidence="6">NAD(P)-binding protein</fullName>
    </submittedName>
</protein>
<evidence type="ECO:0000256" key="4">
    <source>
        <dbReference type="ARBA" id="ARBA00023033"/>
    </source>
</evidence>
<proteinExistence type="predicted"/>
<comment type="caution">
    <text evidence="6">The sequence shown here is derived from an EMBL/GenBank/DDBJ whole genome shotgun (WGS) entry which is preliminary data.</text>
</comment>
<dbReference type="Pfam" id="PF13450">
    <property type="entry name" value="NAD_binding_8"/>
    <property type="match status" value="1"/>
</dbReference>
<evidence type="ECO:0000256" key="1">
    <source>
        <dbReference type="ARBA" id="ARBA00022630"/>
    </source>
</evidence>
<dbReference type="EMBL" id="JAAXPE010000006">
    <property type="protein sequence ID" value="NKY85645.1"/>
    <property type="molecule type" value="Genomic_DNA"/>
</dbReference>
<dbReference type="GO" id="GO:0071949">
    <property type="term" value="F:FAD binding"/>
    <property type="evidence" value="ECO:0007669"/>
    <property type="project" value="InterPro"/>
</dbReference>
<dbReference type="PRINTS" id="PR00420">
    <property type="entry name" value="RNGMNOXGNASE"/>
</dbReference>
<keyword evidence="2" id="KW-0274">FAD</keyword>
<dbReference type="Gene3D" id="3.50.50.60">
    <property type="entry name" value="FAD/NAD(P)-binding domain"/>
    <property type="match status" value="1"/>
</dbReference>
<sequence length="364" mass="39293">MDIVIVGAGLAGALLAQGLRRAGLEVRLFEREPENQQGQGYRIHLEPEGDLALRECLPPELYDRVLATSGKPGRGVCVLDPQLDLVREIPVPDPPEPERTGRHVTVDRQTLRRIMLTGMDVHYGAAFEKFELLDSGRVRSLFSDGTVAEADLLVAADGTHSRIRAQLLPEAEVIETGQSEIYGKTLLTDEVRELMPAAALDSFTTIVGTDGRFVPLAAHRFRSGGEDYVMWVVVAPKPMFPIDLTRADAAGLLEVAAEMVADWHPNIGAIIRRGLPGSVAATTIRTAKPLPHWKTGPVTLVGDAIHTMIPAGTSAGAALWDAAALCRQLAARPESLREAVRDYEIEMLDHGFAAVAAALERGSS</sequence>
<dbReference type="PANTHER" id="PTHR47178:SF5">
    <property type="entry name" value="FAD-BINDING DOMAIN-CONTAINING PROTEIN"/>
    <property type="match status" value="1"/>
</dbReference>
<keyword evidence="3" id="KW-0560">Oxidoreductase</keyword>
<gene>
    <name evidence="6" type="ORF">HGA07_08405</name>
</gene>
<keyword evidence="4" id="KW-0503">Monooxygenase</keyword>
<evidence type="ECO:0000256" key="3">
    <source>
        <dbReference type="ARBA" id="ARBA00023002"/>
    </source>
</evidence>
<keyword evidence="7" id="KW-1185">Reference proteome</keyword>
<evidence type="ECO:0000313" key="7">
    <source>
        <dbReference type="Proteomes" id="UP000523447"/>
    </source>
</evidence>
<dbReference type="AlphaFoldDB" id="A0A7X6LXA9"/>